<dbReference type="GO" id="GO:0005886">
    <property type="term" value="C:plasma membrane"/>
    <property type="evidence" value="ECO:0007669"/>
    <property type="project" value="UniProtKB-SubCell"/>
</dbReference>
<evidence type="ECO:0000256" key="8">
    <source>
        <dbReference type="ARBA" id="ARBA00022989"/>
    </source>
</evidence>
<evidence type="ECO:0000256" key="4">
    <source>
        <dbReference type="ARBA" id="ARBA00022553"/>
    </source>
</evidence>
<dbReference type="FunFam" id="2.60.40.10:FF:000200">
    <property type="entry name" value="cell adhesion molecule 1 isoform X1"/>
    <property type="match status" value="1"/>
</dbReference>
<dbReference type="GO" id="GO:0042271">
    <property type="term" value="P:susceptibility to natural killer cell mediated cytotoxicity"/>
    <property type="evidence" value="ECO:0007669"/>
    <property type="project" value="TreeGrafter"/>
</dbReference>
<keyword evidence="11" id="KW-1015">Disulfide bond</keyword>
<dbReference type="FunFam" id="2.60.40.10:FF:000184">
    <property type="entry name" value="cell adhesion molecule 1 isoform X2"/>
    <property type="match status" value="1"/>
</dbReference>
<dbReference type="GO" id="GO:0005102">
    <property type="term" value="F:signaling receptor binding"/>
    <property type="evidence" value="ECO:0007669"/>
    <property type="project" value="TreeGrafter"/>
</dbReference>
<dbReference type="InterPro" id="IPR013783">
    <property type="entry name" value="Ig-like_fold"/>
</dbReference>
<dbReference type="FunFam" id="2.60.40.10:FF:000013">
    <property type="entry name" value="cell adhesion molecule 1 isoform X1"/>
    <property type="match status" value="1"/>
</dbReference>
<dbReference type="PROSITE" id="PS50835">
    <property type="entry name" value="IG_LIKE"/>
    <property type="match status" value="3"/>
</dbReference>
<evidence type="ECO:0000259" key="20">
    <source>
        <dbReference type="PROSITE" id="PS50835"/>
    </source>
</evidence>
<keyword evidence="12" id="KW-0325">Glycoprotein</keyword>
<dbReference type="PANTHER" id="PTHR45889">
    <property type="entry name" value="IG-LIKE DOMAIN-CONTAINING PROTEIN"/>
    <property type="match status" value="1"/>
</dbReference>
<evidence type="ECO:0000256" key="11">
    <source>
        <dbReference type="ARBA" id="ARBA00023157"/>
    </source>
</evidence>
<evidence type="ECO:0000256" key="17">
    <source>
        <dbReference type="ARBA" id="ARBA00080773"/>
    </source>
</evidence>
<dbReference type="InterPro" id="IPR003598">
    <property type="entry name" value="Ig_sub2"/>
</dbReference>
<dbReference type="SMART" id="SM00408">
    <property type="entry name" value="IGc2"/>
    <property type="match status" value="3"/>
</dbReference>
<organism evidence="21 22">
    <name type="scientific">Cyprinus carpio</name>
    <name type="common">Common carp</name>
    <dbReference type="NCBI Taxonomy" id="7962"/>
    <lineage>
        <taxon>Eukaryota</taxon>
        <taxon>Metazoa</taxon>
        <taxon>Chordata</taxon>
        <taxon>Craniata</taxon>
        <taxon>Vertebrata</taxon>
        <taxon>Euteleostomi</taxon>
        <taxon>Actinopterygii</taxon>
        <taxon>Neopterygii</taxon>
        <taxon>Teleostei</taxon>
        <taxon>Ostariophysi</taxon>
        <taxon>Cypriniformes</taxon>
        <taxon>Cyprinidae</taxon>
        <taxon>Cyprininae</taxon>
        <taxon>Cyprinus</taxon>
    </lineage>
</organism>
<dbReference type="Pfam" id="PF08205">
    <property type="entry name" value="C2-set_2"/>
    <property type="match status" value="1"/>
</dbReference>
<evidence type="ECO:0000256" key="10">
    <source>
        <dbReference type="ARBA" id="ARBA00023136"/>
    </source>
</evidence>
<evidence type="ECO:0000256" key="9">
    <source>
        <dbReference type="ARBA" id="ARBA00023018"/>
    </source>
</evidence>
<accession>A0A8C2JF73</accession>
<comment type="similarity">
    <text evidence="2">Belongs to the nectin family.</text>
</comment>
<sequence length="417" mass="45935">MKQVSNMANTSNGSLATLLILFTVSAAIHTGAAQFPVQSQNLISDNISVVEGETATISCRVKNNDDSVIQLLNPNRQTIYFKDVRPLKDARFQLVNFSDNELRVSLSNVSLSDEGRYVCQLYTDPPQEAYADISVLIPPGNPIIESREDIVREGNETEITCTSMGSKPAATIRWMKGDKELQGKSKVEATYDRMFTVTSWLRFTVTKEDDGVPVVCIVDHPAVKDFQAQKYLEVQYKPEVTIKVGFPQGLIREGENLELTCQAKGKPQPHQVNWVRVDDDVPSHAVITGSDLFIENLNKSYNGTYRCVASNSVGETYADYILYVRDAAPSTEAAAHDSQAGPEAQRLDHAVIGGVVAVVVFAMLCLLIVLGRYFARHKGTYFTHEAKGADDAADADTAIINAEGGHNNSDEKKEYYI</sequence>
<evidence type="ECO:0000256" key="15">
    <source>
        <dbReference type="ARBA" id="ARBA00063829"/>
    </source>
</evidence>
<evidence type="ECO:0000256" key="5">
    <source>
        <dbReference type="ARBA" id="ARBA00022692"/>
    </source>
</evidence>
<protein>
    <recommendedName>
        <fullName evidence="16">Cell adhesion molecule 1</fullName>
    </recommendedName>
    <alternativeName>
        <fullName evidence="17">Synaptic cell adhesion molecule</fullName>
    </alternativeName>
</protein>
<evidence type="ECO:0000313" key="22">
    <source>
        <dbReference type="Proteomes" id="UP000694701"/>
    </source>
</evidence>
<comment type="subunit">
    <text evidence="15">Homodimer (via Ig-like V-type domain). Interacts with FARP1. Interacts (via Ig-like V-type domain) with CRTAM (via Ig-like V-type domain); the interaction competes with CRTAM homodimerization and CADM1 homodimerization. Interacts (via C-terminus) with EPB41L3/DAL1. The interaction with EPB41L3/DAL1 may act to anchor CADM1 to the actin cytoskeleton. Interacts (via C-terminus) with MPP2 (via PDZ domain). Interacts (via C-terminus) with MPP3 (via PDZ domain); this interaction connects CADM1 with DLG1. Interacts (via C-terminus) with PALS2 (via PDZ domain).</text>
</comment>
<feature type="domain" description="Ig-like" evidence="20">
    <location>
        <begin position="36"/>
        <end position="134"/>
    </location>
</feature>
<keyword evidence="8 18" id="KW-1133">Transmembrane helix</keyword>
<keyword evidence="6 19" id="KW-0732">Signal</keyword>
<evidence type="ECO:0000256" key="6">
    <source>
        <dbReference type="ARBA" id="ARBA00022729"/>
    </source>
</evidence>
<evidence type="ECO:0000256" key="18">
    <source>
        <dbReference type="SAM" id="Phobius"/>
    </source>
</evidence>
<keyword evidence="3" id="KW-1003">Cell membrane</keyword>
<dbReference type="InterPro" id="IPR003599">
    <property type="entry name" value="Ig_sub"/>
</dbReference>
<reference evidence="21" key="1">
    <citation type="submission" date="2025-08" db="UniProtKB">
        <authorList>
            <consortium name="Ensembl"/>
        </authorList>
    </citation>
    <scope>IDENTIFICATION</scope>
</reference>
<dbReference type="CDD" id="cd05881">
    <property type="entry name" value="IgV_1_Necl-2"/>
    <property type="match status" value="1"/>
</dbReference>
<evidence type="ECO:0000256" key="12">
    <source>
        <dbReference type="ARBA" id="ARBA00023180"/>
    </source>
</evidence>
<dbReference type="SMART" id="SM00294">
    <property type="entry name" value="4.1m"/>
    <property type="match status" value="1"/>
</dbReference>
<evidence type="ECO:0000256" key="19">
    <source>
        <dbReference type="SAM" id="SignalP"/>
    </source>
</evidence>
<evidence type="ECO:0000256" key="3">
    <source>
        <dbReference type="ARBA" id="ARBA00022475"/>
    </source>
</evidence>
<keyword evidence="7" id="KW-0677">Repeat</keyword>
<evidence type="ECO:0000313" key="21">
    <source>
        <dbReference type="Ensembl" id="ENSCCRP00020092682.1"/>
    </source>
</evidence>
<dbReference type="GO" id="GO:0008037">
    <property type="term" value="P:cell recognition"/>
    <property type="evidence" value="ECO:0007669"/>
    <property type="project" value="TreeGrafter"/>
</dbReference>
<evidence type="ECO:0000256" key="13">
    <source>
        <dbReference type="ARBA" id="ARBA00023319"/>
    </source>
</evidence>
<dbReference type="InterPro" id="IPR013162">
    <property type="entry name" value="CD80_C2-set"/>
</dbReference>
<dbReference type="Proteomes" id="UP000694701">
    <property type="component" value="Unplaced"/>
</dbReference>
<proteinExistence type="inferred from homology"/>
<name>A0A8C2JF73_CYPCA</name>
<evidence type="ECO:0000256" key="2">
    <source>
        <dbReference type="ARBA" id="ARBA00007810"/>
    </source>
</evidence>
<dbReference type="GO" id="GO:0007156">
    <property type="term" value="P:homophilic cell adhesion via plasma membrane adhesion molecules"/>
    <property type="evidence" value="ECO:0007669"/>
    <property type="project" value="TreeGrafter"/>
</dbReference>
<keyword evidence="13" id="KW-0393">Immunoglobulin domain</keyword>
<dbReference type="Ensembl" id="ENSCCRT00020101263.1">
    <property type="protein sequence ID" value="ENSCCRP00020092682.1"/>
    <property type="gene ID" value="ENSCCRG00020042088.1"/>
</dbReference>
<keyword evidence="5 18" id="KW-0812">Transmembrane</keyword>
<dbReference type="PANTHER" id="PTHR45889:SF2">
    <property type="entry name" value="CELL ADHESION MOLECULE 1"/>
    <property type="match status" value="1"/>
</dbReference>
<keyword evidence="9" id="KW-0770">Synapse</keyword>
<keyword evidence="4" id="KW-0597">Phosphoprotein</keyword>
<dbReference type="Gene3D" id="2.60.40.10">
    <property type="entry name" value="Immunoglobulins"/>
    <property type="match status" value="3"/>
</dbReference>
<dbReference type="InterPro" id="IPR007110">
    <property type="entry name" value="Ig-like_dom"/>
</dbReference>
<evidence type="ECO:0000256" key="1">
    <source>
        <dbReference type="ARBA" id="ARBA00004251"/>
    </source>
</evidence>
<dbReference type="GO" id="GO:0045202">
    <property type="term" value="C:synapse"/>
    <property type="evidence" value="ECO:0007669"/>
    <property type="project" value="UniProtKB-SubCell"/>
</dbReference>
<dbReference type="InterPro" id="IPR013106">
    <property type="entry name" value="Ig_V-set"/>
</dbReference>
<feature type="domain" description="Ig-like" evidence="20">
    <location>
        <begin position="138"/>
        <end position="233"/>
    </location>
</feature>
<dbReference type="GO" id="GO:0051606">
    <property type="term" value="P:detection of stimulus"/>
    <property type="evidence" value="ECO:0007669"/>
    <property type="project" value="TreeGrafter"/>
</dbReference>
<feature type="domain" description="Ig-like" evidence="20">
    <location>
        <begin position="238"/>
        <end position="318"/>
    </location>
</feature>
<dbReference type="InterPro" id="IPR003585">
    <property type="entry name" value="Neurexin-like"/>
</dbReference>
<dbReference type="GO" id="GO:0043005">
    <property type="term" value="C:neuron projection"/>
    <property type="evidence" value="ECO:0007669"/>
    <property type="project" value="TreeGrafter"/>
</dbReference>
<feature type="signal peptide" evidence="19">
    <location>
        <begin position="1"/>
        <end position="33"/>
    </location>
</feature>
<keyword evidence="10 18" id="KW-0472">Membrane</keyword>
<evidence type="ECO:0000256" key="14">
    <source>
        <dbReference type="ARBA" id="ARBA00034103"/>
    </source>
</evidence>
<dbReference type="InterPro" id="IPR036179">
    <property type="entry name" value="Ig-like_dom_sf"/>
</dbReference>
<dbReference type="SMART" id="SM00409">
    <property type="entry name" value="IG"/>
    <property type="match status" value="3"/>
</dbReference>
<feature type="transmembrane region" description="Helical" evidence="18">
    <location>
        <begin position="350"/>
        <end position="370"/>
    </location>
</feature>
<comment type="subcellular location">
    <subcellularLocation>
        <location evidence="1">Cell membrane</location>
        <topology evidence="1">Single-pass type I membrane protein</topology>
    </subcellularLocation>
    <subcellularLocation>
        <location evidence="14">Synapse</location>
    </subcellularLocation>
</comment>
<dbReference type="SUPFAM" id="SSF48726">
    <property type="entry name" value="Immunoglobulin"/>
    <property type="match status" value="3"/>
</dbReference>
<evidence type="ECO:0000256" key="16">
    <source>
        <dbReference type="ARBA" id="ARBA00068781"/>
    </source>
</evidence>
<evidence type="ECO:0000256" key="7">
    <source>
        <dbReference type="ARBA" id="ARBA00022737"/>
    </source>
</evidence>
<feature type="chain" id="PRO_5034465230" description="Cell adhesion molecule 1" evidence="19">
    <location>
        <begin position="34"/>
        <end position="417"/>
    </location>
</feature>
<dbReference type="Pfam" id="PF07686">
    <property type="entry name" value="V-set"/>
    <property type="match status" value="1"/>
</dbReference>
<dbReference type="Pfam" id="PF13927">
    <property type="entry name" value="Ig_3"/>
    <property type="match status" value="1"/>
</dbReference>
<dbReference type="AlphaFoldDB" id="A0A8C2JF73"/>